<protein>
    <recommendedName>
        <fullName evidence="3">Pilus assembly protein PilM</fullName>
    </recommendedName>
</protein>
<comment type="caution">
    <text evidence="1">The sequence shown here is derived from an EMBL/GenBank/DDBJ whole genome shotgun (WGS) entry which is preliminary data.</text>
</comment>
<dbReference type="Proteomes" id="UP000287908">
    <property type="component" value="Unassembled WGS sequence"/>
</dbReference>
<evidence type="ECO:0000313" key="1">
    <source>
        <dbReference type="EMBL" id="RUO73610.1"/>
    </source>
</evidence>
<evidence type="ECO:0008006" key="3">
    <source>
        <dbReference type="Google" id="ProtNLM"/>
    </source>
</evidence>
<dbReference type="RefSeq" id="WP_126785413.1">
    <property type="nucleotide sequence ID" value="NZ_PIQF01000004.1"/>
</dbReference>
<reference evidence="1 2" key="1">
    <citation type="journal article" date="2011" name="Front. Microbiol.">
        <title>Genomic signatures of strain selection and enhancement in Bacillus atrophaeus var. globigii, a historical biowarfare simulant.</title>
        <authorList>
            <person name="Gibbons H.S."/>
            <person name="Broomall S.M."/>
            <person name="McNew L.A."/>
            <person name="Daligault H."/>
            <person name="Chapman C."/>
            <person name="Bruce D."/>
            <person name="Karavis M."/>
            <person name="Krepps M."/>
            <person name="McGregor P.A."/>
            <person name="Hong C."/>
            <person name="Park K.H."/>
            <person name="Akmal A."/>
            <person name="Feldman A."/>
            <person name="Lin J.S."/>
            <person name="Chang W.E."/>
            <person name="Higgs B.W."/>
            <person name="Demirev P."/>
            <person name="Lindquist J."/>
            <person name="Liem A."/>
            <person name="Fochler E."/>
            <person name="Read T.D."/>
            <person name="Tapia R."/>
            <person name="Johnson S."/>
            <person name="Bishop-Lilly K.A."/>
            <person name="Detter C."/>
            <person name="Han C."/>
            <person name="Sozhamannan S."/>
            <person name="Rosenzweig C.N."/>
            <person name="Skowronski E.W."/>
        </authorList>
    </citation>
    <scope>NUCLEOTIDE SEQUENCE [LARGE SCALE GENOMIC DNA]</scope>
    <source>
        <strain evidence="1 2">CL-SP19</strain>
    </source>
</reference>
<evidence type="ECO:0000313" key="2">
    <source>
        <dbReference type="Proteomes" id="UP000287908"/>
    </source>
</evidence>
<dbReference type="OrthoDB" id="6238685at2"/>
<name>A0A432Z6U0_9GAMM</name>
<dbReference type="AlphaFoldDB" id="A0A432Z6U0"/>
<gene>
    <name evidence="1" type="ORF">CWI81_11320</name>
</gene>
<proteinExistence type="predicted"/>
<keyword evidence="2" id="KW-1185">Reference proteome</keyword>
<dbReference type="EMBL" id="PIQF01000004">
    <property type="protein sequence ID" value="RUO73610.1"/>
    <property type="molecule type" value="Genomic_DNA"/>
</dbReference>
<accession>A0A432Z6U0</accession>
<sequence length="262" mass="29135">MAISLSHRLAVDIVDEKLVLLQLKAIGSAISVHQLFSHPLDQPLNKKLNCQSLMTVMEHRAVHYQQIASKPSANEVREVVAETLGVTPTGDQPMVIDHQQQLENTVVVTGHPAQVAKKKQLLALLNKPITVVEPAFQSVLRAVNFLLPEHWPTRYLKYPCQQWLVIQLAQPLAIVMNCLRGDLQSLNFSSISEVSALTQLNCPIFFFGPSDLCRTLAELVTSPLFIQLKIPAQLSTDSTSLTADKHIPLLGLALRGFNQWHH</sequence>
<organism evidence="1 2">
    <name type="scientific">Idiomarina seosinensis</name>
    <dbReference type="NCBI Taxonomy" id="281739"/>
    <lineage>
        <taxon>Bacteria</taxon>
        <taxon>Pseudomonadati</taxon>
        <taxon>Pseudomonadota</taxon>
        <taxon>Gammaproteobacteria</taxon>
        <taxon>Alteromonadales</taxon>
        <taxon>Idiomarinaceae</taxon>
        <taxon>Idiomarina</taxon>
    </lineage>
</organism>